<comment type="caution">
    <text evidence="2">The sequence shown here is derived from an EMBL/GenBank/DDBJ whole genome shotgun (WGS) entry which is preliminary data.</text>
</comment>
<dbReference type="SUPFAM" id="SSF53271">
    <property type="entry name" value="PRTase-like"/>
    <property type="match status" value="1"/>
</dbReference>
<gene>
    <name evidence="2" type="ORF">GCM10010469_43600</name>
</gene>
<accession>A0ABP6R0B3</accession>
<organism evidence="2 3">
    <name type="scientific">Streptomyces labedae</name>
    <dbReference type="NCBI Taxonomy" id="285569"/>
    <lineage>
        <taxon>Bacteria</taxon>
        <taxon>Bacillati</taxon>
        <taxon>Actinomycetota</taxon>
        <taxon>Actinomycetes</taxon>
        <taxon>Kitasatosporales</taxon>
        <taxon>Streptomycetaceae</taxon>
        <taxon>Streptomyces</taxon>
    </lineage>
</organism>
<sequence>MINTVRDFSSEWASGALIKNEASKAETRRAQIVPGLFTASPTVRGKRILLFDDTFTTGGTMASAAYALKQAGASSVVGLAFGRQLRADWKDSREFAASLTDRGLEIDKCVVHGGRQADPFSFVFHQPG</sequence>
<dbReference type="Gene3D" id="3.40.50.2020">
    <property type="match status" value="1"/>
</dbReference>
<feature type="domain" description="Phosphoribosyltransferase" evidence="1">
    <location>
        <begin position="30"/>
        <end position="80"/>
    </location>
</feature>
<evidence type="ECO:0000259" key="1">
    <source>
        <dbReference type="Pfam" id="PF00156"/>
    </source>
</evidence>
<protein>
    <recommendedName>
        <fullName evidence="1">Phosphoribosyltransferase domain-containing protein</fullName>
    </recommendedName>
</protein>
<reference evidence="3" key="1">
    <citation type="journal article" date="2019" name="Int. J. Syst. Evol. Microbiol.">
        <title>The Global Catalogue of Microorganisms (GCM) 10K type strain sequencing project: providing services to taxonomists for standard genome sequencing and annotation.</title>
        <authorList>
            <consortium name="The Broad Institute Genomics Platform"/>
            <consortium name="The Broad Institute Genome Sequencing Center for Infectious Disease"/>
            <person name="Wu L."/>
            <person name="Ma J."/>
        </authorList>
    </citation>
    <scope>NUCLEOTIDE SEQUENCE [LARGE SCALE GENOMIC DNA]</scope>
    <source>
        <strain evidence="3">JCM 9381</strain>
    </source>
</reference>
<evidence type="ECO:0000313" key="3">
    <source>
        <dbReference type="Proteomes" id="UP001500728"/>
    </source>
</evidence>
<dbReference type="Proteomes" id="UP001500728">
    <property type="component" value="Unassembled WGS sequence"/>
</dbReference>
<evidence type="ECO:0000313" key="2">
    <source>
        <dbReference type="EMBL" id="GAA3269075.1"/>
    </source>
</evidence>
<dbReference type="Pfam" id="PF00156">
    <property type="entry name" value="Pribosyltran"/>
    <property type="match status" value="1"/>
</dbReference>
<keyword evidence="3" id="KW-1185">Reference proteome</keyword>
<dbReference type="InterPro" id="IPR029057">
    <property type="entry name" value="PRTase-like"/>
</dbReference>
<proteinExistence type="predicted"/>
<dbReference type="InterPro" id="IPR000836">
    <property type="entry name" value="PRTase_dom"/>
</dbReference>
<name>A0ABP6R0B3_9ACTN</name>
<dbReference type="CDD" id="cd06223">
    <property type="entry name" value="PRTases_typeI"/>
    <property type="match status" value="1"/>
</dbReference>
<dbReference type="EMBL" id="BAAAUW010000022">
    <property type="protein sequence ID" value="GAA3269075.1"/>
    <property type="molecule type" value="Genomic_DNA"/>
</dbReference>